<gene>
    <name evidence="4" type="ORF">D5R40_31235</name>
</gene>
<keyword evidence="5" id="KW-1185">Reference proteome</keyword>
<evidence type="ECO:0000259" key="3">
    <source>
        <dbReference type="Pfam" id="PF05419"/>
    </source>
</evidence>
<dbReference type="GO" id="GO:0004197">
    <property type="term" value="F:cysteine-type endopeptidase activity"/>
    <property type="evidence" value="ECO:0007669"/>
    <property type="project" value="InterPro"/>
</dbReference>
<keyword evidence="1" id="KW-1133">Transmembrane helix</keyword>
<dbReference type="Gene3D" id="1.25.40.10">
    <property type="entry name" value="Tetratricopeptide repeat domain"/>
    <property type="match status" value="1"/>
</dbReference>
<accession>A0A3N6NA90</accession>
<dbReference type="Pfam" id="PF05419">
    <property type="entry name" value="GUN4"/>
    <property type="match status" value="1"/>
</dbReference>
<reference evidence="4 5" key="1">
    <citation type="journal article" date="2018" name="ACS Chem. Biol.">
        <title>Ketoreductase domain dysfunction expands chemodiversity: malyngamide biosynthesis in the cyanobacterium Okeania hirsuta.</title>
        <authorList>
            <person name="Moss N.A."/>
            <person name="Leao T."/>
            <person name="Rankin M."/>
            <person name="McCullough T.M."/>
            <person name="Qu P."/>
            <person name="Korobeynikov A."/>
            <person name="Smith J.L."/>
            <person name="Gerwick L."/>
            <person name="Gerwick W.H."/>
        </authorList>
    </citation>
    <scope>NUCLEOTIDE SEQUENCE [LARGE SCALE GENOMIC DNA]</scope>
    <source>
        <strain evidence="4 5">PAB10Feb10-1</strain>
    </source>
</reference>
<dbReference type="EMBL" id="RCBY01000378">
    <property type="protein sequence ID" value="RQH21779.1"/>
    <property type="molecule type" value="Genomic_DNA"/>
</dbReference>
<name>A0A3N6NA90_9CYAN</name>
<dbReference type="InterPro" id="IPR011600">
    <property type="entry name" value="Pept_C14_caspase"/>
</dbReference>
<dbReference type="Gene3D" id="1.25.40.620">
    <property type="match status" value="1"/>
</dbReference>
<dbReference type="PANTHER" id="PTHR34800:SF1">
    <property type="entry name" value="TETRAPYRROLE-BINDING PROTEIN, CHLOROPLASTIC"/>
    <property type="match status" value="1"/>
</dbReference>
<evidence type="ECO:0000313" key="4">
    <source>
        <dbReference type="EMBL" id="RQH21779.1"/>
    </source>
</evidence>
<dbReference type="GO" id="GO:0046906">
    <property type="term" value="F:tetrapyrrole binding"/>
    <property type="evidence" value="ECO:0007669"/>
    <property type="project" value="TreeGrafter"/>
</dbReference>
<dbReference type="Gene3D" id="3.40.50.1460">
    <property type="match status" value="1"/>
</dbReference>
<keyword evidence="1" id="KW-0812">Transmembrane</keyword>
<organism evidence="4 5">
    <name type="scientific">Okeania hirsuta</name>
    <dbReference type="NCBI Taxonomy" id="1458930"/>
    <lineage>
        <taxon>Bacteria</taxon>
        <taxon>Bacillati</taxon>
        <taxon>Cyanobacteriota</taxon>
        <taxon>Cyanophyceae</taxon>
        <taxon>Oscillatoriophycideae</taxon>
        <taxon>Oscillatoriales</taxon>
        <taxon>Microcoleaceae</taxon>
        <taxon>Okeania</taxon>
    </lineage>
</organism>
<dbReference type="InterPro" id="IPR008629">
    <property type="entry name" value="GUN4-like"/>
</dbReference>
<dbReference type="SUPFAM" id="SSF52129">
    <property type="entry name" value="Caspase-like"/>
    <property type="match status" value="1"/>
</dbReference>
<dbReference type="Proteomes" id="UP000269154">
    <property type="component" value="Unassembled WGS sequence"/>
</dbReference>
<comment type="caution">
    <text evidence="4">The sequence shown here is derived from an EMBL/GenBank/DDBJ whole genome shotgun (WGS) entry which is preliminary data.</text>
</comment>
<feature type="transmembrane region" description="Helical" evidence="1">
    <location>
        <begin position="314"/>
        <end position="335"/>
    </location>
</feature>
<dbReference type="CDD" id="cd16383">
    <property type="entry name" value="GUN4"/>
    <property type="match status" value="1"/>
</dbReference>
<evidence type="ECO:0000256" key="1">
    <source>
        <dbReference type="SAM" id="Phobius"/>
    </source>
</evidence>
<dbReference type="InterPro" id="IPR037215">
    <property type="entry name" value="GUN4-like_sf"/>
</dbReference>
<proteinExistence type="predicted"/>
<dbReference type="GO" id="GO:0006508">
    <property type="term" value="P:proteolysis"/>
    <property type="evidence" value="ECO:0007669"/>
    <property type="project" value="InterPro"/>
</dbReference>
<feature type="domain" description="GUN4-like" evidence="3">
    <location>
        <begin position="350"/>
        <end position="481"/>
    </location>
</feature>
<feature type="domain" description="Peptidase C14 caspase" evidence="2">
    <location>
        <begin position="4"/>
        <end position="235"/>
    </location>
</feature>
<evidence type="ECO:0000313" key="5">
    <source>
        <dbReference type="Proteomes" id="UP000269154"/>
    </source>
</evidence>
<dbReference type="Pfam" id="PF00656">
    <property type="entry name" value="Peptidase_C14"/>
    <property type="match status" value="1"/>
</dbReference>
<dbReference type="InterPro" id="IPR029030">
    <property type="entry name" value="Caspase-like_dom_sf"/>
</dbReference>
<dbReference type="OrthoDB" id="9768004at2"/>
<dbReference type="AlphaFoldDB" id="A0A3N6NA90"/>
<evidence type="ECO:0000259" key="2">
    <source>
        <dbReference type="Pfam" id="PF00656"/>
    </source>
</evidence>
<dbReference type="SUPFAM" id="SSF140869">
    <property type="entry name" value="GUN4-like"/>
    <property type="match status" value="1"/>
</dbReference>
<dbReference type="InterPro" id="IPR011990">
    <property type="entry name" value="TPR-like_helical_dom_sf"/>
</dbReference>
<dbReference type="PANTHER" id="PTHR34800">
    <property type="entry name" value="TETRAPYRROLE-BINDING PROTEIN, CHLOROPLASTIC"/>
    <property type="match status" value="1"/>
</dbReference>
<dbReference type="RefSeq" id="WP_124147760.1">
    <property type="nucleotide sequence ID" value="NZ_CAWOKI010000311.1"/>
</dbReference>
<keyword evidence="1" id="KW-0472">Membrane</keyword>
<protein>
    <submittedName>
        <fullName evidence="4">Uncharacterized protein</fullName>
    </submittedName>
</protein>
<dbReference type="Gene3D" id="1.10.10.1770">
    <property type="entry name" value="Gun4-like"/>
    <property type="match status" value="1"/>
</dbReference>
<sequence>MAKNWAICIGINNYNSMPNLKYAQRDAKLMQNYFLNEAGFENIYLFTDNSPSINYAGKTFNSQPTYGRLKRFLREIFDKEFLSAGDNFWFFYSGHGMRFKDRDYLMPADADPHPDGVEDTAISLYFVTERLRRCGADNVILLLDACRSQESSKGLGIGKEKQKGVIAFFSCHPNEKSYEIEYERIQQGSFTYALLESLRIKGEGNCATVERLYNRLRHQVPNINSQFKKPRQTPYAIVEPATKYHLILLKKQPNEQYIATLREEALEAENESNLELAEQLWNRILAVSPANEKALKALKIIWHTINTFKLKGNFVAGIIGVGVLGISIFIGVHYLGENTEQTKNTTTPKNKNADYSTLENLLKQKRWKEADTETSRLMLKVPGLKEQGHLTQQDIDNFPCTDLRTIDRLWVKYSDGKFGFSVQKKIYHNLGGRKEYDWRVWKNFGNSVGWMKGDDELLSYDELNWEKDTSSHSMGHLPHKDFFQLGPGRRLSSLSQRLVDFNI</sequence>